<proteinExistence type="predicted"/>
<sequence>MSGSRLPVGVYRLVAVPGKRTPLLLLAAPLSSGSSSVRDGKRIRVVAPASCCSCCCCSRRFSATISLILRNCSMYRSWLSGTVGIGLISKGRWPVVEVEALVLPSSSVVVDGATLVVEG</sequence>
<accession>A0A2M4D2F0</accession>
<protein>
    <submittedName>
        <fullName evidence="1">Putative secreted protein</fullName>
    </submittedName>
</protein>
<evidence type="ECO:0000313" key="1">
    <source>
        <dbReference type="EMBL" id="MBW71681.1"/>
    </source>
</evidence>
<reference evidence="1" key="1">
    <citation type="submission" date="2018-01" db="EMBL/GenBank/DDBJ databases">
        <title>An insight into the sialome of Amazonian anophelines.</title>
        <authorList>
            <person name="Ribeiro J.M."/>
            <person name="Scarpassa V."/>
            <person name="Calvo E."/>
        </authorList>
    </citation>
    <scope>NUCLEOTIDE SEQUENCE</scope>
</reference>
<dbReference type="AlphaFoldDB" id="A0A2M4D2F0"/>
<dbReference type="EMBL" id="GGFL01007503">
    <property type="protein sequence ID" value="MBW71681.1"/>
    <property type="molecule type" value="Transcribed_RNA"/>
</dbReference>
<organism evidence="1">
    <name type="scientific">Anopheles darlingi</name>
    <name type="common">Mosquito</name>
    <dbReference type="NCBI Taxonomy" id="43151"/>
    <lineage>
        <taxon>Eukaryota</taxon>
        <taxon>Metazoa</taxon>
        <taxon>Ecdysozoa</taxon>
        <taxon>Arthropoda</taxon>
        <taxon>Hexapoda</taxon>
        <taxon>Insecta</taxon>
        <taxon>Pterygota</taxon>
        <taxon>Neoptera</taxon>
        <taxon>Endopterygota</taxon>
        <taxon>Diptera</taxon>
        <taxon>Nematocera</taxon>
        <taxon>Culicoidea</taxon>
        <taxon>Culicidae</taxon>
        <taxon>Anophelinae</taxon>
        <taxon>Anopheles</taxon>
    </lineage>
</organism>
<name>A0A2M4D2F0_ANODA</name>